<accession>R9TJC0</accession>
<dbReference type="GeneID" id="15926645"/>
<dbReference type="Proteomes" id="UP000201461">
    <property type="component" value="Segment"/>
</dbReference>
<dbReference type="RefSeq" id="YP_008125341.1">
    <property type="nucleotide sequence ID" value="NC_021529.2"/>
</dbReference>
<gene>
    <name evidence="1" type="ORF">VPFG_00192</name>
</gene>
<name>R9TJC0_9CAUD</name>
<sequence length="116" mass="13672">MTDLRTAQTLVEQNDAAIVIQQEYRNALSFAYGCMTGVQRQVYRDFHMKVLVERFDTEYCHSNEVILPYGELKSAIKYIKDSLNEIDYAELKEHFQFNIHVVKDQHETIEETHTQV</sequence>
<keyword evidence="2" id="KW-1185">Reference proteome</keyword>
<organism evidence="1 2">
    <name type="scientific">Vibrio phage nt-1</name>
    <dbReference type="NCBI Taxonomy" id="115992"/>
    <lineage>
        <taxon>Viruses</taxon>
        <taxon>Duplodnaviria</taxon>
        <taxon>Heunggongvirae</taxon>
        <taxon>Uroviricota</taxon>
        <taxon>Caudoviricetes</taxon>
        <taxon>Pantevenvirales</taxon>
        <taxon>Straboviridae</taxon>
        <taxon>Mylasvirus</taxon>
        <taxon>Mylasvirus persius</taxon>
    </lineage>
</organism>
<evidence type="ECO:0000313" key="1">
    <source>
        <dbReference type="EMBL" id="AGN30192.1"/>
    </source>
</evidence>
<dbReference type="OrthoDB" id="22426at10239"/>
<dbReference type="EMBL" id="HQ317393">
    <property type="protein sequence ID" value="AGN30192.1"/>
    <property type="molecule type" value="Genomic_DNA"/>
</dbReference>
<reference evidence="1 2" key="1">
    <citation type="journal article" date="2014" name="Genome Biol. Evol.">
        <title>Composite Conserved Promoter-Terminator Motifs (PeSLs) that Mediate Modular Shuffling in the Diverse T4-Like Myoviruses.</title>
        <authorList>
            <person name="Comeau A.M."/>
            <person name="Arbiol C."/>
            <person name="Krisch H.M."/>
        </authorList>
    </citation>
    <scope>NUCLEOTIDE SEQUENCE [LARGE SCALE GENOMIC DNA]</scope>
</reference>
<dbReference type="KEGG" id="vg:15926645"/>
<protein>
    <submittedName>
        <fullName evidence="1">Uncharacterized protein</fullName>
    </submittedName>
</protein>
<proteinExistence type="predicted"/>
<evidence type="ECO:0000313" key="2">
    <source>
        <dbReference type="Proteomes" id="UP000201461"/>
    </source>
</evidence>